<dbReference type="AlphaFoldDB" id="A0A0L6V5W3"/>
<gene>
    <name evidence="2" type="ORF">VP01_2471g1</name>
</gene>
<evidence type="ECO:0000313" key="3">
    <source>
        <dbReference type="Proteomes" id="UP000037035"/>
    </source>
</evidence>
<comment type="caution">
    <text evidence="2">The sequence shown here is derived from an EMBL/GenBank/DDBJ whole genome shotgun (WGS) entry which is preliminary data.</text>
</comment>
<keyword evidence="1" id="KW-0472">Membrane</keyword>
<dbReference type="EMBL" id="LAVV01007360">
    <property type="protein sequence ID" value="KNZ56191.1"/>
    <property type="molecule type" value="Genomic_DNA"/>
</dbReference>
<keyword evidence="1" id="KW-0812">Transmembrane</keyword>
<feature type="transmembrane region" description="Helical" evidence="1">
    <location>
        <begin position="409"/>
        <end position="427"/>
    </location>
</feature>
<evidence type="ECO:0000256" key="1">
    <source>
        <dbReference type="SAM" id="Phobius"/>
    </source>
</evidence>
<accession>A0A0L6V5W3</accession>
<evidence type="ECO:0000313" key="2">
    <source>
        <dbReference type="EMBL" id="KNZ56191.1"/>
    </source>
</evidence>
<dbReference type="VEuPathDB" id="FungiDB:VP01_2471g1"/>
<name>A0A0L6V5W3_9BASI</name>
<feature type="transmembrane region" description="Helical" evidence="1">
    <location>
        <begin position="220"/>
        <end position="242"/>
    </location>
</feature>
<organism evidence="2 3">
    <name type="scientific">Puccinia sorghi</name>
    <dbReference type="NCBI Taxonomy" id="27349"/>
    <lineage>
        <taxon>Eukaryota</taxon>
        <taxon>Fungi</taxon>
        <taxon>Dikarya</taxon>
        <taxon>Basidiomycota</taxon>
        <taxon>Pucciniomycotina</taxon>
        <taxon>Pucciniomycetes</taxon>
        <taxon>Pucciniales</taxon>
        <taxon>Pucciniaceae</taxon>
        <taxon>Puccinia</taxon>
    </lineage>
</organism>
<protein>
    <submittedName>
        <fullName evidence="2">Uncharacterized protein</fullName>
    </submittedName>
</protein>
<feature type="transmembrane region" description="Helical" evidence="1">
    <location>
        <begin position="286"/>
        <end position="308"/>
    </location>
</feature>
<proteinExistence type="predicted"/>
<sequence>MSHRIKFHRGQYIFKTLLIGILFTVSQNLYLSLMLSPHHSKELSSIPTQVHCKIIGFLEAIFDIKRKKNQTFIFTCLSLIWGYFTKWMKKPVKNTPKCISHSSHDDLTNSLRMNLIGLIQFPAFKESLFPLFGTIPPQIYIHYEESGSRVVTCSFPLELNNKCEVFYTWYTTFCGIEPIVVLWLKTFQDCDWILLSLNLKLDRVLKGIKRMDNRLMKPNMLTGIVLASKVILVSLFYYKYWISSEYIGFYPSFLPLYKLLFFIFTFLLWSIFFLSSHWNCWKCDCLLLDLLFLFFNLFTHLSQTPFMLYQLNNLFTTTTQPLVSSSFNLFPRRVKGIISSSYPSPQSTIKISSGTTPISLLDWEIHRVQNPPGFLIFSHNLASHMHIAYNFPSILFIIPLFITFYEPPIFIHFSSSVSFYFFPLIWVREHSIPPNLHLGWKMPNLHLCWQ</sequence>
<reference evidence="2 3" key="1">
    <citation type="submission" date="2015-08" db="EMBL/GenBank/DDBJ databases">
        <title>Next Generation Sequencing and Analysis of the Genome of Puccinia sorghi L Schw, the Causal Agent of Maize Common Rust.</title>
        <authorList>
            <person name="Rochi L."/>
            <person name="Burguener G."/>
            <person name="Darino M."/>
            <person name="Turjanski A."/>
            <person name="Kreff E."/>
            <person name="Dieguez M.J."/>
            <person name="Sacco F."/>
        </authorList>
    </citation>
    <scope>NUCLEOTIDE SEQUENCE [LARGE SCALE GENOMIC DNA]</scope>
    <source>
        <strain evidence="2 3">RO10H11247</strain>
    </source>
</reference>
<feature type="transmembrane region" description="Helical" evidence="1">
    <location>
        <begin position="71"/>
        <end position="88"/>
    </location>
</feature>
<keyword evidence="3" id="KW-1185">Reference proteome</keyword>
<keyword evidence="1" id="KW-1133">Transmembrane helix</keyword>
<feature type="transmembrane region" description="Helical" evidence="1">
    <location>
        <begin position="254"/>
        <end position="274"/>
    </location>
</feature>
<feature type="transmembrane region" description="Helical" evidence="1">
    <location>
        <begin position="12"/>
        <end position="31"/>
    </location>
</feature>
<feature type="transmembrane region" description="Helical" evidence="1">
    <location>
        <begin position="381"/>
        <end position="402"/>
    </location>
</feature>
<dbReference type="Proteomes" id="UP000037035">
    <property type="component" value="Unassembled WGS sequence"/>
</dbReference>